<sequence length="332" mass="35819">MSSSPVLDLDRDWERDAFLDLFGLAGFDVLVWDLDRDSPLAFVLCSLCSEGHSSSSSSESSELSYLGPGGGCLGSEASASRIDVLLFVGFPCAATAAAVEEGAVVTVCCKHAISVPALQLPLPYSLVGAAPSIRRCHEGDTFPDPPLGVLLSRGNRFPDHFGVLMAGKGKNVGTVWLQHSVPRFLEDLEQGYVYPTSGRENGQLFLCLSMKLEAVEVVDIYTQGLSDQVKDNITVQSWRNGAGGAQETYCTRNYSVKDVILIGVQTGSGYAEFVSKEDHSKWCVAQHKGIFCISSLNRMDSQKKRGGEVTCLLDTNLAQLFRSTIAVSTKCE</sequence>
<dbReference type="Proteomes" id="UP000821865">
    <property type="component" value="Chromosome 5"/>
</dbReference>
<dbReference type="EMBL" id="CM023474">
    <property type="protein sequence ID" value="KAH7950458.1"/>
    <property type="molecule type" value="Genomic_DNA"/>
</dbReference>
<proteinExistence type="predicted"/>
<accession>A0ACB8CTP5</accession>
<organism evidence="1 2">
    <name type="scientific">Dermacentor silvarum</name>
    <name type="common">Tick</name>
    <dbReference type="NCBI Taxonomy" id="543639"/>
    <lineage>
        <taxon>Eukaryota</taxon>
        <taxon>Metazoa</taxon>
        <taxon>Ecdysozoa</taxon>
        <taxon>Arthropoda</taxon>
        <taxon>Chelicerata</taxon>
        <taxon>Arachnida</taxon>
        <taxon>Acari</taxon>
        <taxon>Parasitiformes</taxon>
        <taxon>Ixodida</taxon>
        <taxon>Ixodoidea</taxon>
        <taxon>Ixodidae</taxon>
        <taxon>Rhipicephalinae</taxon>
        <taxon>Dermacentor</taxon>
    </lineage>
</organism>
<protein>
    <submittedName>
        <fullName evidence="1">Uncharacterized protein</fullName>
    </submittedName>
</protein>
<comment type="caution">
    <text evidence="1">The sequence shown here is derived from an EMBL/GenBank/DDBJ whole genome shotgun (WGS) entry which is preliminary data.</text>
</comment>
<gene>
    <name evidence="1" type="ORF">HPB49_024152</name>
</gene>
<evidence type="ECO:0000313" key="2">
    <source>
        <dbReference type="Proteomes" id="UP000821865"/>
    </source>
</evidence>
<evidence type="ECO:0000313" key="1">
    <source>
        <dbReference type="EMBL" id="KAH7950458.1"/>
    </source>
</evidence>
<reference evidence="1" key="1">
    <citation type="submission" date="2020-05" db="EMBL/GenBank/DDBJ databases">
        <title>Large-scale comparative analyses of tick genomes elucidate their genetic diversity and vector capacities.</title>
        <authorList>
            <person name="Jia N."/>
            <person name="Wang J."/>
            <person name="Shi W."/>
            <person name="Du L."/>
            <person name="Sun Y."/>
            <person name="Zhan W."/>
            <person name="Jiang J."/>
            <person name="Wang Q."/>
            <person name="Zhang B."/>
            <person name="Ji P."/>
            <person name="Sakyi L.B."/>
            <person name="Cui X."/>
            <person name="Yuan T."/>
            <person name="Jiang B."/>
            <person name="Yang W."/>
            <person name="Lam T.T.-Y."/>
            <person name="Chang Q."/>
            <person name="Ding S."/>
            <person name="Wang X."/>
            <person name="Zhu J."/>
            <person name="Ruan X."/>
            <person name="Zhao L."/>
            <person name="Wei J."/>
            <person name="Que T."/>
            <person name="Du C."/>
            <person name="Cheng J."/>
            <person name="Dai P."/>
            <person name="Han X."/>
            <person name="Huang E."/>
            <person name="Gao Y."/>
            <person name="Liu J."/>
            <person name="Shao H."/>
            <person name="Ye R."/>
            <person name="Li L."/>
            <person name="Wei W."/>
            <person name="Wang X."/>
            <person name="Wang C."/>
            <person name="Yang T."/>
            <person name="Huo Q."/>
            <person name="Li W."/>
            <person name="Guo W."/>
            <person name="Chen H."/>
            <person name="Zhou L."/>
            <person name="Ni X."/>
            <person name="Tian J."/>
            <person name="Zhou Y."/>
            <person name="Sheng Y."/>
            <person name="Liu T."/>
            <person name="Pan Y."/>
            <person name="Xia L."/>
            <person name="Li J."/>
            <person name="Zhao F."/>
            <person name="Cao W."/>
        </authorList>
    </citation>
    <scope>NUCLEOTIDE SEQUENCE</scope>
    <source>
        <strain evidence="1">Dsil-2018</strain>
    </source>
</reference>
<name>A0ACB8CTP5_DERSI</name>
<keyword evidence="2" id="KW-1185">Reference proteome</keyword>